<evidence type="ECO:0000313" key="2">
    <source>
        <dbReference type="EMBL" id="CAF1564736.1"/>
    </source>
</evidence>
<gene>
    <name evidence="2" type="ORF">CJN711_LOCUS31434</name>
    <name evidence="3" type="ORF">KQP761_LOCUS38841</name>
</gene>
<dbReference type="OrthoDB" id="10025371at2759"/>
<evidence type="ECO:0000313" key="3">
    <source>
        <dbReference type="EMBL" id="CAF1686576.1"/>
    </source>
</evidence>
<keyword evidence="1" id="KW-0812">Transmembrane</keyword>
<organism evidence="2 4">
    <name type="scientific">Rotaria magnacalcarata</name>
    <dbReference type="NCBI Taxonomy" id="392030"/>
    <lineage>
        <taxon>Eukaryota</taxon>
        <taxon>Metazoa</taxon>
        <taxon>Spiralia</taxon>
        <taxon>Gnathifera</taxon>
        <taxon>Rotifera</taxon>
        <taxon>Eurotatoria</taxon>
        <taxon>Bdelloidea</taxon>
        <taxon>Philodinida</taxon>
        <taxon>Philodinidae</taxon>
        <taxon>Rotaria</taxon>
    </lineage>
</organism>
<comment type="caution">
    <text evidence="2">The sequence shown here is derived from an EMBL/GenBank/DDBJ whole genome shotgun (WGS) entry which is preliminary data.</text>
</comment>
<dbReference type="Proteomes" id="UP000663834">
    <property type="component" value="Unassembled WGS sequence"/>
</dbReference>
<feature type="transmembrane region" description="Helical" evidence="1">
    <location>
        <begin position="57"/>
        <end position="81"/>
    </location>
</feature>
<proteinExistence type="predicted"/>
<dbReference type="Proteomes" id="UP000663855">
    <property type="component" value="Unassembled WGS sequence"/>
</dbReference>
<keyword evidence="1" id="KW-0472">Membrane</keyword>
<sequence>MSDVGLSSMFNFTWPKYLSENMHETPTNHRDNEISSDKKLSKTLWVINQFTIAQRTVFILSFIILFWILFISIYALSRIIIRFFSNLKRFHFHHDSTSISNDKISRAFVISSTQYGSFRPTHLSSSLLYRSDSLFSNSDFTFNNQQTTSQKPLNRISQSNENNSNLLEYYLNSYNPLKIDLKDKTQDLVTVSTIKDELHEKASSDTDTCPIANCYSLAGTSKRKIHHGRQYGRLNEPENCSTTMSIADDRLSECSTKLTTITLPILMITDCSNSQRLHTDIIEHDEDEKEKKLNTTF</sequence>
<dbReference type="AlphaFoldDB" id="A0A815Y209"/>
<accession>A0A815Y209</accession>
<evidence type="ECO:0000313" key="4">
    <source>
        <dbReference type="Proteomes" id="UP000663855"/>
    </source>
</evidence>
<protein>
    <submittedName>
        <fullName evidence="2">Uncharacterized protein</fullName>
    </submittedName>
</protein>
<evidence type="ECO:0000256" key="1">
    <source>
        <dbReference type="SAM" id="Phobius"/>
    </source>
</evidence>
<reference evidence="2" key="1">
    <citation type="submission" date="2021-02" db="EMBL/GenBank/DDBJ databases">
        <authorList>
            <person name="Nowell W R."/>
        </authorList>
    </citation>
    <scope>NUCLEOTIDE SEQUENCE</scope>
</reference>
<keyword evidence="1" id="KW-1133">Transmembrane helix</keyword>
<name>A0A815Y209_9BILA</name>
<dbReference type="EMBL" id="CAJNOW010022098">
    <property type="protein sequence ID" value="CAF1686576.1"/>
    <property type="molecule type" value="Genomic_DNA"/>
</dbReference>
<dbReference type="EMBL" id="CAJNOV010014957">
    <property type="protein sequence ID" value="CAF1564736.1"/>
    <property type="molecule type" value="Genomic_DNA"/>
</dbReference>